<dbReference type="AlphaFoldDB" id="A0AAN0K2P3"/>
<sequence length="220" mass="25296">MEAMTYAGVIYYQEKGVEDLVTFAAARNLNALIEFIISDFPRAEKGQHVYFRFKDINGCIELKFDAPQDEPFTGWDIKPHMKPCRLHRCDVNRFGEANYPLPPSCLISVLGSPDAVPTLHYSIPLEGVADPVSLYIHRSLRRNPPPPPLTDPTTSSSLIQLLKLKLLHHPLEELVHQQLLMLRELRESLMMFLYLVMLHSILLYHLSQILPVSYFQLSHY</sequence>
<feature type="transmembrane region" description="Helical" evidence="1">
    <location>
        <begin position="189"/>
        <end position="207"/>
    </location>
</feature>
<name>A0AAN0K2P3_AMPQE</name>
<evidence type="ECO:0000313" key="2">
    <source>
        <dbReference type="EnsemblMetazoa" id="XP_019863414.1"/>
    </source>
</evidence>
<dbReference type="GeneID" id="109592409"/>
<accession>A0AAN0K2P3</accession>
<dbReference type="EnsemblMetazoa" id="XM_020007855.1">
    <property type="protein sequence ID" value="XP_019863414.1"/>
    <property type="gene ID" value="LOC109592409"/>
</dbReference>
<dbReference type="KEGG" id="aqu:109592409"/>
<reference evidence="2" key="2">
    <citation type="submission" date="2024-06" db="UniProtKB">
        <authorList>
            <consortium name="EnsemblMetazoa"/>
        </authorList>
    </citation>
    <scope>IDENTIFICATION</scope>
</reference>
<keyword evidence="1" id="KW-1133">Transmembrane helix</keyword>
<proteinExistence type="predicted"/>
<evidence type="ECO:0000313" key="3">
    <source>
        <dbReference type="Proteomes" id="UP000007879"/>
    </source>
</evidence>
<dbReference type="RefSeq" id="XP_019863414.1">
    <property type="nucleotide sequence ID" value="XM_020007855.1"/>
</dbReference>
<organism evidence="2 3">
    <name type="scientific">Amphimedon queenslandica</name>
    <name type="common">Sponge</name>
    <dbReference type="NCBI Taxonomy" id="400682"/>
    <lineage>
        <taxon>Eukaryota</taxon>
        <taxon>Metazoa</taxon>
        <taxon>Porifera</taxon>
        <taxon>Demospongiae</taxon>
        <taxon>Heteroscleromorpha</taxon>
        <taxon>Haplosclerida</taxon>
        <taxon>Niphatidae</taxon>
        <taxon>Amphimedon</taxon>
    </lineage>
</organism>
<keyword evidence="3" id="KW-1185">Reference proteome</keyword>
<dbReference type="Proteomes" id="UP000007879">
    <property type="component" value="Unassembled WGS sequence"/>
</dbReference>
<keyword evidence="1" id="KW-0472">Membrane</keyword>
<evidence type="ECO:0000256" key="1">
    <source>
        <dbReference type="SAM" id="Phobius"/>
    </source>
</evidence>
<protein>
    <submittedName>
        <fullName evidence="2">Uncharacterized protein</fullName>
    </submittedName>
</protein>
<reference evidence="3" key="1">
    <citation type="journal article" date="2010" name="Nature">
        <title>The Amphimedon queenslandica genome and the evolution of animal complexity.</title>
        <authorList>
            <person name="Srivastava M."/>
            <person name="Simakov O."/>
            <person name="Chapman J."/>
            <person name="Fahey B."/>
            <person name="Gauthier M.E."/>
            <person name="Mitros T."/>
            <person name="Richards G.S."/>
            <person name="Conaco C."/>
            <person name="Dacre M."/>
            <person name="Hellsten U."/>
            <person name="Larroux C."/>
            <person name="Putnam N.H."/>
            <person name="Stanke M."/>
            <person name="Adamska M."/>
            <person name="Darling A."/>
            <person name="Degnan S.M."/>
            <person name="Oakley T.H."/>
            <person name="Plachetzki D.C."/>
            <person name="Zhai Y."/>
            <person name="Adamski M."/>
            <person name="Calcino A."/>
            <person name="Cummins S.F."/>
            <person name="Goodstein D.M."/>
            <person name="Harris C."/>
            <person name="Jackson D.J."/>
            <person name="Leys S.P."/>
            <person name="Shu S."/>
            <person name="Woodcroft B.J."/>
            <person name="Vervoort M."/>
            <person name="Kosik K.S."/>
            <person name="Manning G."/>
            <person name="Degnan B.M."/>
            <person name="Rokhsar D.S."/>
        </authorList>
    </citation>
    <scope>NUCLEOTIDE SEQUENCE [LARGE SCALE GENOMIC DNA]</scope>
</reference>
<keyword evidence="1" id="KW-0812">Transmembrane</keyword>